<proteinExistence type="predicted"/>
<comment type="caution">
    <text evidence="1">The sequence shown here is derived from an EMBL/GenBank/DDBJ whole genome shotgun (WGS) entry which is preliminary data.</text>
</comment>
<keyword evidence="2" id="KW-1185">Reference proteome</keyword>
<protein>
    <recommendedName>
        <fullName evidence="3">AMP-dependent synthetase/ligase domain-containing protein</fullName>
    </recommendedName>
</protein>
<dbReference type="AlphaFoldDB" id="A0A1V6UNU5"/>
<evidence type="ECO:0008006" key="3">
    <source>
        <dbReference type="Google" id="ProtNLM"/>
    </source>
</evidence>
<dbReference type="EMBL" id="MDDG01000006">
    <property type="protein sequence ID" value="OQE40081.1"/>
    <property type="molecule type" value="Genomic_DNA"/>
</dbReference>
<dbReference type="Proteomes" id="UP000191500">
    <property type="component" value="Unassembled WGS sequence"/>
</dbReference>
<dbReference type="STRING" id="36646.A0A1V6UNU5"/>
<evidence type="ECO:0000313" key="1">
    <source>
        <dbReference type="EMBL" id="OQE40081.1"/>
    </source>
</evidence>
<gene>
    <name evidence="1" type="ORF">PENCOP_c006G04120</name>
</gene>
<sequence>MEKLIYEHSQRAPDSTVVEDKILSLSYPELLAEAAHLARTLGEVASAVRLSGDTCVPIEPSLPKSRVIMLLGGIHVRRIFVDQEDTAN</sequence>
<dbReference type="Gene3D" id="3.40.50.12780">
    <property type="entry name" value="N-terminal domain of ligase-like"/>
    <property type="match status" value="1"/>
</dbReference>
<organism evidence="1 2">
    <name type="scientific">Penicillium coprophilum</name>
    <dbReference type="NCBI Taxonomy" id="36646"/>
    <lineage>
        <taxon>Eukaryota</taxon>
        <taxon>Fungi</taxon>
        <taxon>Dikarya</taxon>
        <taxon>Ascomycota</taxon>
        <taxon>Pezizomycotina</taxon>
        <taxon>Eurotiomycetes</taxon>
        <taxon>Eurotiomycetidae</taxon>
        <taxon>Eurotiales</taxon>
        <taxon>Aspergillaceae</taxon>
        <taxon>Penicillium</taxon>
    </lineage>
</organism>
<accession>A0A1V6UNU5</accession>
<name>A0A1V6UNU5_9EURO</name>
<dbReference type="InterPro" id="IPR042099">
    <property type="entry name" value="ANL_N_sf"/>
</dbReference>
<dbReference type="SUPFAM" id="SSF56801">
    <property type="entry name" value="Acetyl-CoA synthetase-like"/>
    <property type="match status" value="1"/>
</dbReference>
<evidence type="ECO:0000313" key="2">
    <source>
        <dbReference type="Proteomes" id="UP000191500"/>
    </source>
</evidence>
<reference evidence="2" key="1">
    <citation type="journal article" date="2017" name="Nat. Microbiol.">
        <title>Global analysis of biosynthetic gene clusters reveals vast potential of secondary metabolite production in Penicillium species.</title>
        <authorList>
            <person name="Nielsen J.C."/>
            <person name="Grijseels S."/>
            <person name="Prigent S."/>
            <person name="Ji B."/>
            <person name="Dainat J."/>
            <person name="Nielsen K.F."/>
            <person name="Frisvad J.C."/>
            <person name="Workman M."/>
            <person name="Nielsen J."/>
        </authorList>
    </citation>
    <scope>NUCLEOTIDE SEQUENCE [LARGE SCALE GENOMIC DNA]</scope>
    <source>
        <strain evidence="2">IBT 31321</strain>
    </source>
</reference>